<name>A0A9P0AYU0_BRAAE</name>
<evidence type="ECO:0008006" key="4">
    <source>
        <dbReference type="Google" id="ProtNLM"/>
    </source>
</evidence>
<keyword evidence="3" id="KW-1185">Reference proteome</keyword>
<evidence type="ECO:0000256" key="1">
    <source>
        <dbReference type="SAM" id="MobiDB-lite"/>
    </source>
</evidence>
<dbReference type="EMBL" id="OV121133">
    <property type="protein sequence ID" value="CAH0551707.1"/>
    <property type="molecule type" value="Genomic_DNA"/>
</dbReference>
<dbReference type="Proteomes" id="UP001154078">
    <property type="component" value="Chromosome 2"/>
</dbReference>
<protein>
    <recommendedName>
        <fullName evidence="4">Transposase domain-containing protein</fullName>
    </recommendedName>
</protein>
<evidence type="ECO:0000313" key="2">
    <source>
        <dbReference type="EMBL" id="CAH0551707.1"/>
    </source>
</evidence>
<dbReference type="AlphaFoldDB" id="A0A9P0AYU0"/>
<accession>A0A9P0AYU0</accession>
<dbReference type="PANTHER" id="PTHR33053">
    <property type="entry name" value="PROTEIN, PUTATIVE-RELATED"/>
    <property type="match status" value="1"/>
</dbReference>
<dbReference type="OrthoDB" id="6576929at2759"/>
<feature type="region of interest" description="Disordered" evidence="1">
    <location>
        <begin position="1"/>
        <end position="47"/>
    </location>
</feature>
<reference evidence="2" key="1">
    <citation type="submission" date="2021-12" db="EMBL/GenBank/DDBJ databases">
        <authorList>
            <person name="King R."/>
        </authorList>
    </citation>
    <scope>NUCLEOTIDE SEQUENCE</scope>
</reference>
<proteinExistence type="predicted"/>
<sequence>MSTKRKKFSDLTSKQKRARVQRINCRRGSPNTSDTEESSGESTCHNDSFITNELRPVVLNRGNDGAEEVSVRLDEQRQFEPNENVPDVHEEIVINNVEGNENEIVNPVLNLAVEGRRVLKNYCLDAGLNHVQQKKLLKTLRNRPFYMHYLPNDSRTLQSTPSIVVRNVILKTAGGEYLHLGFKHLLENKLLSLPNNVLPEFLEVDISTDGGQLYRSGGLQFWPLQFRVVNIKVFKPMIAGVYVGKKKPSNSFDLFEQLVAEFMEVFDNGGLRIRNRTIPLHIRCFIGDAPARSFVLNHKGHSSANPCSKCKVVGYRCTVPGFESTMVFPGVRHERRTDEEYRAMLDDDHHKGPSPLSPFIGLVSRVPFEGMHLVYLGVLKRKLEALLHGKFGQRRLNGRKVTIIDSRLHLLEDYCPSEFNRKLGPLSQFNQYKATQYRQLLLYGAPAVLRNILNEEQYANMMLLHSIIRFLSFEHQSPEVLDFCQVAVKTYVSICEDLYGQQFISYNIHALLHVVDDVRELGPLDSFSAFCYENNMPSVRKLSTARPRGALEQLHNRIKERSSLVDPGNDVEGIITSGKHVQGPLFENFTAKNCEQFKTIRIGTTILSKSLRDCCCMLRNSDICIIRNILRFDDNIVLLVNKFRDKSSIFNVGYSSDAVGVYLCRQLSETLSKMPLREVRRKCYFMPKWSSVEGEEENVVQNQYVCVTFITPVEFPRL</sequence>
<organism evidence="2 3">
    <name type="scientific">Brassicogethes aeneus</name>
    <name type="common">Rape pollen beetle</name>
    <name type="synonym">Meligethes aeneus</name>
    <dbReference type="NCBI Taxonomy" id="1431903"/>
    <lineage>
        <taxon>Eukaryota</taxon>
        <taxon>Metazoa</taxon>
        <taxon>Ecdysozoa</taxon>
        <taxon>Arthropoda</taxon>
        <taxon>Hexapoda</taxon>
        <taxon>Insecta</taxon>
        <taxon>Pterygota</taxon>
        <taxon>Neoptera</taxon>
        <taxon>Endopterygota</taxon>
        <taxon>Coleoptera</taxon>
        <taxon>Polyphaga</taxon>
        <taxon>Cucujiformia</taxon>
        <taxon>Nitidulidae</taxon>
        <taxon>Meligethinae</taxon>
        <taxon>Brassicogethes</taxon>
    </lineage>
</organism>
<evidence type="ECO:0000313" key="3">
    <source>
        <dbReference type="Proteomes" id="UP001154078"/>
    </source>
</evidence>
<gene>
    <name evidence="2" type="ORF">MELIAE_LOCUS4261</name>
</gene>